<evidence type="ECO:0000313" key="2">
    <source>
        <dbReference type="Proteomes" id="UP001168478"/>
    </source>
</evidence>
<dbReference type="RefSeq" id="WP_289836501.1">
    <property type="nucleotide sequence ID" value="NZ_JAUEIF010000002.1"/>
</dbReference>
<sequence length="70" mass="7971">MKKDFVMYNTMISSLCSQTNMEGTLLTKEQVDEISTRISKKVSENITKQLEKAMSKMPPDKEQKGIKDGK</sequence>
<dbReference type="EMBL" id="JAUEIF010000002">
    <property type="protein sequence ID" value="MDN0024718.1"/>
    <property type="molecule type" value="Genomic_DNA"/>
</dbReference>
<reference evidence="1" key="2">
    <citation type="submission" date="2023-08" db="EMBL/GenBank/DDBJ databases">
        <title>Identification and characterization of horizontal gene transfer across gut microbiota members of farm animals based on homology search.</title>
        <authorList>
            <person name="Schwarzerova J."/>
            <person name="Nykrynova M."/>
            <person name="Jureckova K."/>
            <person name="Cejkova D."/>
            <person name="Rychlik I."/>
        </authorList>
    </citation>
    <scope>NUCLEOTIDE SEQUENCE</scope>
    <source>
        <strain evidence="1">ET15</strain>
    </source>
</reference>
<evidence type="ECO:0000313" key="1">
    <source>
        <dbReference type="EMBL" id="MDN0024718.1"/>
    </source>
</evidence>
<organism evidence="1 2">
    <name type="scientific">Leyella lascolaii</name>
    <dbReference type="NCBI Taxonomy" id="1776379"/>
    <lineage>
        <taxon>Bacteria</taxon>
        <taxon>Pseudomonadati</taxon>
        <taxon>Bacteroidota</taxon>
        <taxon>Bacteroidia</taxon>
        <taxon>Bacteroidales</taxon>
        <taxon>Prevotellaceae</taxon>
        <taxon>Leyella</taxon>
    </lineage>
</organism>
<protein>
    <recommendedName>
        <fullName evidence="3">Spore coat protein</fullName>
    </recommendedName>
</protein>
<evidence type="ECO:0008006" key="3">
    <source>
        <dbReference type="Google" id="ProtNLM"/>
    </source>
</evidence>
<comment type="caution">
    <text evidence="1">The sequence shown here is derived from an EMBL/GenBank/DDBJ whole genome shotgun (WGS) entry which is preliminary data.</text>
</comment>
<gene>
    <name evidence="1" type="ORF">QVN84_04160</name>
</gene>
<dbReference type="Proteomes" id="UP001168478">
    <property type="component" value="Unassembled WGS sequence"/>
</dbReference>
<reference evidence="1" key="1">
    <citation type="submission" date="2023-06" db="EMBL/GenBank/DDBJ databases">
        <authorList>
            <person name="Zeman M."/>
            <person name="Kubasova T."/>
            <person name="Jahodarova E."/>
            <person name="Nykrynova M."/>
            <person name="Rychlik I."/>
        </authorList>
    </citation>
    <scope>NUCLEOTIDE SEQUENCE</scope>
    <source>
        <strain evidence="1">ET15</strain>
    </source>
</reference>
<name>A0AAW7JK54_9BACT</name>
<proteinExistence type="predicted"/>
<dbReference type="AlphaFoldDB" id="A0AAW7JK54"/>
<accession>A0AAW7JK54</accession>